<evidence type="ECO:0000313" key="1">
    <source>
        <dbReference type="EMBL" id="MBE9220084.1"/>
    </source>
</evidence>
<proteinExistence type="predicted"/>
<gene>
    <name evidence="1" type="ORF">IQ222_15085</name>
</gene>
<accession>A0ACC5Q568</accession>
<comment type="caution">
    <text evidence="1">The sequence shown here is derived from an EMBL/GenBank/DDBJ whole genome shotgun (WGS) entry which is preliminary data.</text>
</comment>
<keyword evidence="2" id="KW-1185">Reference proteome</keyword>
<reference evidence="1" key="1">
    <citation type="submission" date="2020-10" db="EMBL/GenBank/DDBJ databases">
        <authorList>
            <person name="Castelo-Branco R."/>
            <person name="Eusebio N."/>
            <person name="Adriana R."/>
            <person name="Vieira A."/>
            <person name="Brugerolle De Fraissinette N."/>
            <person name="Rezende De Castro R."/>
            <person name="Schneider M.P."/>
            <person name="Vasconcelos V."/>
            <person name="Leao P.N."/>
        </authorList>
    </citation>
    <scope>NUCLEOTIDE SEQUENCE</scope>
    <source>
        <strain evidence="1">LEGE 04289</strain>
    </source>
</reference>
<protein>
    <submittedName>
        <fullName evidence="1">Uncharacterized protein</fullName>
    </submittedName>
</protein>
<evidence type="ECO:0000313" key="2">
    <source>
        <dbReference type="Proteomes" id="UP000597867"/>
    </source>
</evidence>
<dbReference type="Proteomes" id="UP000597867">
    <property type="component" value="Unassembled WGS sequence"/>
</dbReference>
<organism evidence="1 2">
    <name type="scientific">Dolichospermum flos-aquae LEGE 04289</name>
    <dbReference type="NCBI Taxonomy" id="1828708"/>
    <lineage>
        <taxon>Bacteria</taxon>
        <taxon>Bacillati</taxon>
        <taxon>Cyanobacteriota</taxon>
        <taxon>Cyanophyceae</taxon>
        <taxon>Nostocales</taxon>
        <taxon>Aphanizomenonaceae</taxon>
        <taxon>Dolichospermum</taxon>
    </lineage>
</organism>
<name>A0ACC5Q568_DOLFA</name>
<dbReference type="EMBL" id="JADEWF010000054">
    <property type="protein sequence ID" value="MBE9220084.1"/>
    <property type="molecule type" value="Genomic_DNA"/>
</dbReference>
<sequence length="52" mass="5763">MVRASCPLKVYLTQAELAILYSELLAAALRYRYPTPKVFTNGALLVANTPYS</sequence>